<dbReference type="PROSITE" id="PS50206">
    <property type="entry name" value="RHODANESE_3"/>
    <property type="match status" value="2"/>
</dbReference>
<evidence type="ECO:0000313" key="3">
    <source>
        <dbReference type="EMBL" id="ABO08829.1"/>
    </source>
</evidence>
<name>A3MW12_PYRCJ</name>
<evidence type="ECO:0000256" key="1">
    <source>
        <dbReference type="ARBA" id="ARBA00022737"/>
    </source>
</evidence>
<protein>
    <submittedName>
        <fullName evidence="3">Thiosulfate sulfurtransferase</fullName>
        <ecNumber evidence="3">2.8.1.1</ecNumber>
    </submittedName>
</protein>
<organism evidence="3 4">
    <name type="scientific">Pyrobaculum calidifontis (strain DSM 21063 / JCM 11548 / VA1)</name>
    <dbReference type="NCBI Taxonomy" id="410359"/>
    <lineage>
        <taxon>Archaea</taxon>
        <taxon>Thermoproteota</taxon>
        <taxon>Thermoprotei</taxon>
        <taxon>Thermoproteales</taxon>
        <taxon>Thermoproteaceae</taxon>
        <taxon>Pyrobaculum</taxon>
    </lineage>
</organism>
<dbReference type="GeneID" id="4909162"/>
<dbReference type="PANTHER" id="PTHR43855:SF1">
    <property type="entry name" value="THIOSULFATE SULFURTRANSFERASE"/>
    <property type="match status" value="1"/>
</dbReference>
<dbReference type="EC" id="2.8.1.1" evidence="3"/>
<feature type="domain" description="Rhodanese" evidence="2">
    <location>
        <begin position="159"/>
        <end position="280"/>
    </location>
</feature>
<keyword evidence="3" id="KW-0808">Transferase</keyword>
<evidence type="ECO:0000313" key="4">
    <source>
        <dbReference type="Proteomes" id="UP000001431"/>
    </source>
</evidence>
<accession>A3MW12</accession>
<sequence>MPEVLVSTEWVQQHLNDPKVRIIEVDYDPNTAYNVWHVPNAALLTWKEMRHPVIRDFVPPETFEKLMEERGVSNDTTVVLYGDFNNWFATYAFWLFKAYGHEDVRIMDGGRTAWAKEGRPTSKEVPSFPRGRYKVKRVDWGSHRAYFWEILQAVTRGEVGRRVVLVDVRSPAEYRGDVTAPPEYPNEQTQVGGHIPGAINIPWAQVVDPETGRFKDLSAIRELYEKRGVTPDKEVITYCRIGERAAHTWFVLKYLLGYPSVRVYDGSSAEWNNLVGVPVKKGDEP</sequence>
<dbReference type="CDD" id="cd01449">
    <property type="entry name" value="TST_Repeat_2"/>
    <property type="match status" value="1"/>
</dbReference>
<dbReference type="CDD" id="cd01448">
    <property type="entry name" value="TST_Repeat_1"/>
    <property type="match status" value="1"/>
</dbReference>
<feature type="domain" description="Rhodanese" evidence="2">
    <location>
        <begin position="16"/>
        <end position="123"/>
    </location>
</feature>
<dbReference type="InterPro" id="IPR001763">
    <property type="entry name" value="Rhodanese-like_dom"/>
</dbReference>
<proteinExistence type="predicted"/>
<dbReference type="OrthoDB" id="10492at2157"/>
<dbReference type="PANTHER" id="PTHR43855">
    <property type="entry name" value="THIOSULFATE SULFURTRANSFERASE"/>
    <property type="match status" value="1"/>
</dbReference>
<dbReference type="GO" id="GO:0004792">
    <property type="term" value="F:thiosulfate-cyanide sulfurtransferase activity"/>
    <property type="evidence" value="ECO:0007669"/>
    <property type="project" value="UniProtKB-EC"/>
</dbReference>
<dbReference type="RefSeq" id="WP_011850087.1">
    <property type="nucleotide sequence ID" value="NC_009073.1"/>
</dbReference>
<dbReference type="KEGG" id="pcl:Pcal_1409"/>
<dbReference type="eggNOG" id="arCOG02019">
    <property type="taxonomic scope" value="Archaea"/>
</dbReference>
<dbReference type="SMART" id="SM00450">
    <property type="entry name" value="RHOD"/>
    <property type="match status" value="2"/>
</dbReference>
<dbReference type="AlphaFoldDB" id="A3MW12"/>
<dbReference type="Pfam" id="PF00581">
    <property type="entry name" value="Rhodanese"/>
    <property type="match status" value="2"/>
</dbReference>
<keyword evidence="4" id="KW-1185">Reference proteome</keyword>
<dbReference type="InterPro" id="IPR036873">
    <property type="entry name" value="Rhodanese-like_dom_sf"/>
</dbReference>
<dbReference type="InterPro" id="IPR051126">
    <property type="entry name" value="Thiosulfate_sulfurtransferase"/>
</dbReference>
<reference evidence="3" key="1">
    <citation type="submission" date="2007-02" db="EMBL/GenBank/DDBJ databases">
        <title>Complete sequence of Pyrobaculum calidifontis JCM 11548.</title>
        <authorList>
            <consortium name="US DOE Joint Genome Institute"/>
            <person name="Copeland A."/>
            <person name="Lucas S."/>
            <person name="Lapidus A."/>
            <person name="Barry K."/>
            <person name="Glavina del Rio T."/>
            <person name="Dalin E."/>
            <person name="Tice H."/>
            <person name="Pitluck S."/>
            <person name="Chain P."/>
            <person name="Malfatti S."/>
            <person name="Shin M."/>
            <person name="Vergez L."/>
            <person name="Schmutz J."/>
            <person name="Larimer F."/>
            <person name="Land M."/>
            <person name="Hauser L."/>
            <person name="Kyrpides N."/>
            <person name="Mikhailova N."/>
            <person name="Cozen A.E."/>
            <person name="Fitz-Gibbon S.T."/>
            <person name="House C.H."/>
            <person name="Saltikov C."/>
            <person name="Lowe T.M."/>
            <person name="Richardson P."/>
        </authorList>
    </citation>
    <scope>NUCLEOTIDE SEQUENCE [LARGE SCALE GENOMIC DNA]</scope>
    <source>
        <strain evidence="3">JCM 11548</strain>
    </source>
</reference>
<gene>
    <name evidence="3" type="ordered locus">Pcal_1409</name>
</gene>
<dbReference type="Proteomes" id="UP000001431">
    <property type="component" value="Chromosome"/>
</dbReference>
<dbReference type="EMBL" id="CP000561">
    <property type="protein sequence ID" value="ABO08829.1"/>
    <property type="molecule type" value="Genomic_DNA"/>
</dbReference>
<keyword evidence="1" id="KW-0677">Repeat</keyword>
<dbReference type="HOGENOM" id="CLU_031618_1_3_2"/>
<evidence type="ECO:0000259" key="2">
    <source>
        <dbReference type="PROSITE" id="PS50206"/>
    </source>
</evidence>
<dbReference type="Gene3D" id="3.40.250.10">
    <property type="entry name" value="Rhodanese-like domain"/>
    <property type="match status" value="2"/>
</dbReference>
<dbReference type="STRING" id="410359.Pcal_1409"/>
<dbReference type="SUPFAM" id="SSF52821">
    <property type="entry name" value="Rhodanese/Cell cycle control phosphatase"/>
    <property type="match status" value="2"/>
</dbReference>